<proteinExistence type="predicted"/>
<dbReference type="PANTHER" id="PTHR45947:SF3">
    <property type="entry name" value="SULFOQUINOVOSYL TRANSFERASE SQD2"/>
    <property type="match status" value="1"/>
</dbReference>
<dbReference type="GO" id="GO:0016757">
    <property type="term" value="F:glycosyltransferase activity"/>
    <property type="evidence" value="ECO:0007669"/>
    <property type="project" value="UniProtKB-KW"/>
</dbReference>
<keyword evidence="5" id="KW-1185">Reference proteome</keyword>
<dbReference type="GO" id="GO:1901137">
    <property type="term" value="P:carbohydrate derivative biosynthetic process"/>
    <property type="evidence" value="ECO:0007669"/>
    <property type="project" value="UniProtKB-ARBA"/>
</dbReference>
<sequence>MLHVVEALGGGVQSALIDHLRSVPEFDHVVLGPPRPGHATGEALVPPAKRWVPCPRRLDRAAYALHRIHRRLRPDVVHAHSSFAGVWVRASAIPTRRIVYTPHCYAFERVDLSPLVRRTVHGVERALAPRTGVVAAVSPREAELASDLSNGAARIVYVPNVARVADVSPAEPVERTVLGIGRFSAQKDPYFFADVAGRLRDEGWRFTWIGDGPDAYRSVLEANGVALPGWRTREQVLDTLASSAVYLHTAAWEGAPVTLLEAAALGRPIVGRRIPALASLGVEGLGDTPAEVADSIRALGDPDALRAASDASRQLDARHSGEAQRRGLLEAYAAVLGTAPDAEVRVP</sequence>
<dbReference type="Pfam" id="PF13692">
    <property type="entry name" value="Glyco_trans_1_4"/>
    <property type="match status" value="1"/>
</dbReference>
<evidence type="ECO:0000256" key="2">
    <source>
        <dbReference type="ARBA" id="ARBA00022679"/>
    </source>
</evidence>
<reference evidence="4" key="2">
    <citation type="submission" date="2020-09" db="EMBL/GenBank/DDBJ databases">
        <authorList>
            <person name="Sun Q."/>
            <person name="Zhou Y."/>
        </authorList>
    </citation>
    <scope>NUCLEOTIDE SEQUENCE</scope>
    <source>
        <strain evidence="4">CGMCC 1.14988</strain>
    </source>
</reference>
<feature type="domain" description="Glycosyltransferase subfamily 4-like N-terminal" evidence="3">
    <location>
        <begin position="44"/>
        <end position="160"/>
    </location>
</feature>
<dbReference type="AlphaFoldDB" id="A0A8J3A9A6"/>
<organism evidence="4 5">
    <name type="scientific">Egicoccus halophilus</name>
    <dbReference type="NCBI Taxonomy" id="1670830"/>
    <lineage>
        <taxon>Bacteria</taxon>
        <taxon>Bacillati</taxon>
        <taxon>Actinomycetota</taxon>
        <taxon>Nitriliruptoria</taxon>
        <taxon>Egicoccales</taxon>
        <taxon>Egicoccaceae</taxon>
        <taxon>Egicoccus</taxon>
    </lineage>
</organism>
<dbReference type="InterPro" id="IPR028098">
    <property type="entry name" value="Glyco_trans_4-like_N"/>
</dbReference>
<accession>A0A8J3A9A6</accession>
<dbReference type="SUPFAM" id="SSF53756">
    <property type="entry name" value="UDP-Glycosyltransferase/glycogen phosphorylase"/>
    <property type="match status" value="1"/>
</dbReference>
<protein>
    <submittedName>
        <fullName evidence="4">Glycosyl transferase</fullName>
    </submittedName>
</protein>
<dbReference type="InterPro" id="IPR050194">
    <property type="entry name" value="Glycosyltransferase_grp1"/>
</dbReference>
<keyword evidence="2 4" id="KW-0808">Transferase</keyword>
<dbReference type="Pfam" id="PF13579">
    <property type="entry name" value="Glyco_trans_4_4"/>
    <property type="match status" value="1"/>
</dbReference>
<dbReference type="Gene3D" id="3.40.50.2000">
    <property type="entry name" value="Glycogen Phosphorylase B"/>
    <property type="match status" value="2"/>
</dbReference>
<evidence type="ECO:0000256" key="1">
    <source>
        <dbReference type="ARBA" id="ARBA00022676"/>
    </source>
</evidence>
<dbReference type="PANTHER" id="PTHR45947">
    <property type="entry name" value="SULFOQUINOVOSYL TRANSFERASE SQD2"/>
    <property type="match status" value="1"/>
</dbReference>
<dbReference type="EMBL" id="BMHA01000004">
    <property type="protein sequence ID" value="GGI05298.1"/>
    <property type="molecule type" value="Genomic_DNA"/>
</dbReference>
<evidence type="ECO:0000259" key="3">
    <source>
        <dbReference type="Pfam" id="PF13579"/>
    </source>
</evidence>
<evidence type="ECO:0000313" key="5">
    <source>
        <dbReference type="Proteomes" id="UP000650511"/>
    </source>
</evidence>
<comment type="caution">
    <text evidence="4">The sequence shown here is derived from an EMBL/GenBank/DDBJ whole genome shotgun (WGS) entry which is preliminary data.</text>
</comment>
<keyword evidence="1" id="KW-0328">Glycosyltransferase</keyword>
<reference evidence="4" key="1">
    <citation type="journal article" date="2014" name="Int. J. Syst. Evol. Microbiol.">
        <title>Complete genome sequence of Corynebacterium casei LMG S-19264T (=DSM 44701T), isolated from a smear-ripened cheese.</title>
        <authorList>
            <consortium name="US DOE Joint Genome Institute (JGI-PGF)"/>
            <person name="Walter F."/>
            <person name="Albersmeier A."/>
            <person name="Kalinowski J."/>
            <person name="Ruckert C."/>
        </authorList>
    </citation>
    <scope>NUCLEOTIDE SEQUENCE</scope>
    <source>
        <strain evidence="4">CGMCC 1.14988</strain>
    </source>
</reference>
<evidence type="ECO:0000313" key="4">
    <source>
        <dbReference type="EMBL" id="GGI05298.1"/>
    </source>
</evidence>
<name>A0A8J3A9A6_9ACTN</name>
<dbReference type="Proteomes" id="UP000650511">
    <property type="component" value="Unassembled WGS sequence"/>
</dbReference>
<gene>
    <name evidence="4" type="ORF">GCM10011354_13400</name>
</gene>